<dbReference type="PANTHER" id="PTHR40265">
    <property type="entry name" value="BLL2707 PROTEIN"/>
    <property type="match status" value="1"/>
</dbReference>
<reference evidence="2 3" key="1">
    <citation type="journal article" date="2016" name="Antonie Van Leeuwenhoek">
        <title>Lysinibacillus endophyticus sp. nov., an indole-3-acetic acid producing endophytic bacterium isolated from corn root (Zea mays cv. Xinken-5).</title>
        <authorList>
            <person name="Yu J."/>
            <person name="Guan X."/>
            <person name="Liu C."/>
            <person name="Xiang W."/>
            <person name="Yu Z."/>
            <person name="Liu X."/>
            <person name="Wang G."/>
        </authorList>
    </citation>
    <scope>NUCLEOTIDE SEQUENCE [LARGE SCALE GENOMIC DNA]</scope>
    <source>
        <strain evidence="2 3">DSM 100506</strain>
    </source>
</reference>
<evidence type="ECO:0000259" key="1">
    <source>
        <dbReference type="Pfam" id="PF13468"/>
    </source>
</evidence>
<gene>
    <name evidence="2" type="ORF">D8M03_15105</name>
</gene>
<dbReference type="Gene3D" id="3.10.180.10">
    <property type="entry name" value="2,3-Dihydroxybiphenyl 1,2-Dioxygenase, domain 1"/>
    <property type="match status" value="1"/>
</dbReference>
<comment type="caution">
    <text evidence="2">The sequence shown here is derived from an EMBL/GenBank/DDBJ whole genome shotgun (WGS) entry which is preliminary data.</text>
</comment>
<keyword evidence="3" id="KW-1185">Reference proteome</keyword>
<dbReference type="AlphaFoldDB" id="A0A494YUS1"/>
<dbReference type="Proteomes" id="UP000272238">
    <property type="component" value="Unassembled WGS sequence"/>
</dbReference>
<evidence type="ECO:0000313" key="3">
    <source>
        <dbReference type="Proteomes" id="UP000272238"/>
    </source>
</evidence>
<evidence type="ECO:0000313" key="2">
    <source>
        <dbReference type="EMBL" id="RKQ13857.1"/>
    </source>
</evidence>
<dbReference type="InterPro" id="IPR029068">
    <property type="entry name" value="Glyas_Bleomycin-R_OHBP_Dase"/>
</dbReference>
<name>A0A494YUS1_9BACL</name>
<dbReference type="OrthoDB" id="9111355at2"/>
<dbReference type="InterPro" id="IPR025870">
    <property type="entry name" value="Glyoxalase-like_dom"/>
</dbReference>
<dbReference type="PANTHER" id="PTHR40265:SF1">
    <property type="entry name" value="GLYOXALASE-LIKE DOMAIN-CONTAINING PROTEIN"/>
    <property type="match status" value="1"/>
</dbReference>
<organism evidence="2 3">
    <name type="scientific">Ureibacillus endophyticus</name>
    <dbReference type="NCBI Taxonomy" id="1978490"/>
    <lineage>
        <taxon>Bacteria</taxon>
        <taxon>Bacillati</taxon>
        <taxon>Bacillota</taxon>
        <taxon>Bacilli</taxon>
        <taxon>Bacillales</taxon>
        <taxon>Caryophanaceae</taxon>
        <taxon>Ureibacillus</taxon>
    </lineage>
</organism>
<proteinExistence type="predicted"/>
<dbReference type="Pfam" id="PF13468">
    <property type="entry name" value="Glyoxalase_3"/>
    <property type="match status" value="1"/>
</dbReference>
<dbReference type="EMBL" id="RBZN01000054">
    <property type="protein sequence ID" value="RKQ13857.1"/>
    <property type="molecule type" value="Genomic_DNA"/>
</dbReference>
<sequence length="249" mass="28784">MYELDHIVHFVDKPEDLVDETKKMGLHTVLGGKHEMWGTYNSLCYFGFTYIEFIGVFDEALLEKSAAIPHTLHESYKKRHYKNGFTRLAFRTSTIEEDAVRLLKEGYEVDGPQHFSRVRPDGSIVKWQLLHFGKKDVEVDFPFLIQWEGTDEERFDELVKLGTIVEHPLGDLKIKEITYSVKDESVAQDWARVFGLETVENKNAITLFLPNCHITFKKSDENEIADVLIAGAKVEKDVVIEEATYKIRQ</sequence>
<dbReference type="RefSeq" id="WP_121215655.1">
    <property type="nucleotide sequence ID" value="NZ_RBZN01000054.1"/>
</dbReference>
<dbReference type="SUPFAM" id="SSF54593">
    <property type="entry name" value="Glyoxalase/Bleomycin resistance protein/Dihydroxybiphenyl dioxygenase"/>
    <property type="match status" value="1"/>
</dbReference>
<feature type="domain" description="Glyoxalase-like" evidence="1">
    <location>
        <begin position="4"/>
        <end position="193"/>
    </location>
</feature>
<accession>A0A494YUS1</accession>
<protein>
    <submittedName>
        <fullName evidence="2">VOC family protein</fullName>
    </submittedName>
</protein>